<sequence>MSCGQHNCEEPCHPGSCGTCWRGVIYTEVTCRCGFSVLQPPQPCGSGPPECPRPCDRPHPCDHPVRHTCHNEPVCPPCTILLTKECPGGHGVQFSMPCFQPVLSCGRTCGHPLPGCSHTCQRTCHSGNCETVPLVCTQPCQKPRPDCGHPCALPCHEVKGQTCLQASATICPCGRRKDTEMSLLACDSACTKAAEAASSENANGRFADTSSWTRGLDLNPGQSLPDDAGKDEKLPFEKPEYSKWLKSFALNNFAFAVSVERQLYSLVLQVSSCTADSDSVRTVSYHFPPMKDKRRRFVHELAEFYGIESHSMDPEPGRHVMVLARRGSTKFPGGATDHRGSLTAMLQKEFPGTVKLAEGVRVPPKTEAKKHPAPSSVTRSSYAQVLSDPTDPT</sequence>
<evidence type="ECO:0000256" key="9">
    <source>
        <dbReference type="ARBA" id="ARBA00023242"/>
    </source>
</evidence>
<keyword evidence="13" id="KW-1185">Reference proteome</keyword>
<dbReference type="PANTHER" id="PTHR12360">
    <property type="entry name" value="NUCLEAR TRANSCRIPTION FACTOR, X-BOX BINDING 1 NFX1"/>
    <property type="match status" value="1"/>
</dbReference>
<dbReference type="CDD" id="cd06008">
    <property type="entry name" value="NF-X1-zinc-finger"/>
    <property type="match status" value="2"/>
</dbReference>
<keyword evidence="4" id="KW-0677">Repeat</keyword>
<keyword evidence="8" id="KW-0804">Transcription</keyword>
<dbReference type="AlphaFoldDB" id="A0A3P8B9E9"/>
<dbReference type="Pfam" id="PF01424">
    <property type="entry name" value="R3H"/>
    <property type="match status" value="1"/>
</dbReference>
<keyword evidence="9" id="KW-0539">Nucleus</keyword>
<dbReference type="SUPFAM" id="SSF82708">
    <property type="entry name" value="R3H domain"/>
    <property type="match status" value="1"/>
</dbReference>
<evidence type="ECO:0000256" key="6">
    <source>
        <dbReference type="ARBA" id="ARBA00022833"/>
    </source>
</evidence>
<comment type="subcellular location">
    <subcellularLocation>
        <location evidence="1">Nucleus</location>
    </subcellularLocation>
</comment>
<evidence type="ECO:0000313" key="12">
    <source>
        <dbReference type="EMBL" id="VDP18861.1"/>
    </source>
</evidence>
<dbReference type="InterPro" id="IPR001374">
    <property type="entry name" value="R3H_dom"/>
</dbReference>
<dbReference type="Gene3D" id="3.30.1370.50">
    <property type="entry name" value="R3H-like domain"/>
    <property type="match status" value="1"/>
</dbReference>
<dbReference type="PROSITE" id="PS51061">
    <property type="entry name" value="R3H"/>
    <property type="match status" value="1"/>
</dbReference>
<dbReference type="InterPro" id="IPR034078">
    <property type="entry name" value="NFX1_fam"/>
</dbReference>
<dbReference type="GO" id="GO:0005634">
    <property type="term" value="C:nucleus"/>
    <property type="evidence" value="ECO:0007669"/>
    <property type="project" value="UniProtKB-SubCell"/>
</dbReference>
<evidence type="ECO:0000256" key="3">
    <source>
        <dbReference type="ARBA" id="ARBA00022723"/>
    </source>
</evidence>
<keyword evidence="5" id="KW-0863">Zinc-finger</keyword>
<protein>
    <recommendedName>
        <fullName evidence="11">R3H domain-containing protein</fullName>
    </recommendedName>
</protein>
<evidence type="ECO:0000259" key="11">
    <source>
        <dbReference type="PROSITE" id="PS51061"/>
    </source>
</evidence>
<feature type="region of interest" description="Disordered" evidence="10">
    <location>
        <begin position="212"/>
        <end position="231"/>
    </location>
</feature>
<evidence type="ECO:0000256" key="4">
    <source>
        <dbReference type="ARBA" id="ARBA00022737"/>
    </source>
</evidence>
<reference evidence="12 13" key="1">
    <citation type="submission" date="2018-11" db="EMBL/GenBank/DDBJ databases">
        <authorList>
            <consortium name="Pathogen Informatics"/>
        </authorList>
    </citation>
    <scope>NUCLEOTIDE SEQUENCE [LARGE SCALE GENOMIC DNA]</scope>
    <source>
        <strain evidence="12 13">Egypt</strain>
    </source>
</reference>
<evidence type="ECO:0000256" key="5">
    <source>
        <dbReference type="ARBA" id="ARBA00022771"/>
    </source>
</evidence>
<evidence type="ECO:0000256" key="1">
    <source>
        <dbReference type="ARBA" id="ARBA00004123"/>
    </source>
</evidence>
<organism evidence="12 13">
    <name type="scientific">Echinostoma caproni</name>
    <dbReference type="NCBI Taxonomy" id="27848"/>
    <lineage>
        <taxon>Eukaryota</taxon>
        <taxon>Metazoa</taxon>
        <taxon>Spiralia</taxon>
        <taxon>Lophotrochozoa</taxon>
        <taxon>Platyhelminthes</taxon>
        <taxon>Trematoda</taxon>
        <taxon>Digenea</taxon>
        <taxon>Plagiorchiida</taxon>
        <taxon>Echinostomata</taxon>
        <taxon>Echinostomatoidea</taxon>
        <taxon>Echinostomatidae</taxon>
        <taxon>Echinostoma</taxon>
    </lineage>
</organism>
<dbReference type="GO" id="GO:0008270">
    <property type="term" value="F:zinc ion binding"/>
    <property type="evidence" value="ECO:0007669"/>
    <property type="project" value="UniProtKB-KW"/>
</dbReference>
<evidence type="ECO:0000256" key="8">
    <source>
        <dbReference type="ARBA" id="ARBA00023163"/>
    </source>
</evidence>
<evidence type="ECO:0000256" key="10">
    <source>
        <dbReference type="SAM" id="MobiDB-lite"/>
    </source>
</evidence>
<dbReference type="OrthoDB" id="6278166at2759"/>
<dbReference type="GO" id="GO:0000981">
    <property type="term" value="F:DNA-binding transcription factor activity, RNA polymerase II-specific"/>
    <property type="evidence" value="ECO:0007669"/>
    <property type="project" value="TreeGrafter"/>
</dbReference>
<comment type="similarity">
    <text evidence="2">Belongs to the NFX1 family.</text>
</comment>
<proteinExistence type="inferred from homology"/>
<dbReference type="PANTHER" id="PTHR12360:SF12">
    <property type="entry name" value="TRANSCRIPTIONAL REPRESSOR NF-X1"/>
    <property type="match status" value="1"/>
</dbReference>
<dbReference type="Proteomes" id="UP000272942">
    <property type="component" value="Unassembled WGS sequence"/>
</dbReference>
<keyword evidence="7" id="KW-0805">Transcription regulation</keyword>
<dbReference type="InterPro" id="IPR036867">
    <property type="entry name" value="R3H_dom_sf"/>
</dbReference>
<dbReference type="SMART" id="SM00393">
    <property type="entry name" value="R3H"/>
    <property type="match status" value="1"/>
</dbReference>
<evidence type="ECO:0000256" key="2">
    <source>
        <dbReference type="ARBA" id="ARBA00007269"/>
    </source>
</evidence>
<gene>
    <name evidence="12" type="ORF">ECPE_LOCUS111</name>
</gene>
<feature type="region of interest" description="Disordered" evidence="10">
    <location>
        <begin position="360"/>
        <end position="393"/>
    </location>
</feature>
<name>A0A3P8B9E9_9TREM</name>
<dbReference type="SMART" id="SM00438">
    <property type="entry name" value="ZnF_NFX"/>
    <property type="match status" value="4"/>
</dbReference>
<dbReference type="GO" id="GO:0000122">
    <property type="term" value="P:negative regulation of transcription by RNA polymerase II"/>
    <property type="evidence" value="ECO:0007669"/>
    <property type="project" value="TreeGrafter"/>
</dbReference>
<feature type="domain" description="R3H" evidence="11">
    <location>
        <begin position="260"/>
        <end position="326"/>
    </location>
</feature>
<dbReference type="Pfam" id="PF01422">
    <property type="entry name" value="zf-NF-X1"/>
    <property type="match status" value="3"/>
</dbReference>
<dbReference type="InterPro" id="IPR000967">
    <property type="entry name" value="Znf_NFX1"/>
</dbReference>
<dbReference type="EMBL" id="UZAN01000291">
    <property type="protein sequence ID" value="VDP18861.1"/>
    <property type="molecule type" value="Genomic_DNA"/>
</dbReference>
<feature type="compositionally biased region" description="Polar residues" evidence="10">
    <location>
        <begin position="375"/>
        <end position="384"/>
    </location>
</feature>
<evidence type="ECO:0000256" key="7">
    <source>
        <dbReference type="ARBA" id="ARBA00023015"/>
    </source>
</evidence>
<dbReference type="GO" id="GO:0000977">
    <property type="term" value="F:RNA polymerase II transcription regulatory region sequence-specific DNA binding"/>
    <property type="evidence" value="ECO:0007669"/>
    <property type="project" value="TreeGrafter"/>
</dbReference>
<evidence type="ECO:0000313" key="13">
    <source>
        <dbReference type="Proteomes" id="UP000272942"/>
    </source>
</evidence>
<accession>A0A3P8B9E9</accession>
<keyword evidence="3" id="KW-0479">Metal-binding</keyword>
<keyword evidence="6" id="KW-0862">Zinc</keyword>